<name>A0A226D392_FOLCA</name>
<accession>A0A226D392</accession>
<gene>
    <name evidence="1" type="ORF">Fcan01_25631</name>
</gene>
<dbReference type="Proteomes" id="UP000198287">
    <property type="component" value="Unassembled WGS sequence"/>
</dbReference>
<dbReference type="AlphaFoldDB" id="A0A226D392"/>
<organism evidence="1 2">
    <name type="scientific">Folsomia candida</name>
    <name type="common">Springtail</name>
    <dbReference type="NCBI Taxonomy" id="158441"/>
    <lineage>
        <taxon>Eukaryota</taxon>
        <taxon>Metazoa</taxon>
        <taxon>Ecdysozoa</taxon>
        <taxon>Arthropoda</taxon>
        <taxon>Hexapoda</taxon>
        <taxon>Collembola</taxon>
        <taxon>Entomobryomorpha</taxon>
        <taxon>Isotomoidea</taxon>
        <taxon>Isotomidae</taxon>
        <taxon>Proisotominae</taxon>
        <taxon>Folsomia</taxon>
    </lineage>
</organism>
<protein>
    <submittedName>
        <fullName evidence="1">Uncharacterized protein</fullName>
    </submittedName>
</protein>
<comment type="caution">
    <text evidence="1">The sequence shown here is derived from an EMBL/GenBank/DDBJ whole genome shotgun (WGS) entry which is preliminary data.</text>
</comment>
<evidence type="ECO:0000313" key="1">
    <source>
        <dbReference type="EMBL" id="OXA39520.1"/>
    </source>
</evidence>
<proteinExistence type="predicted"/>
<dbReference type="EMBL" id="LNIX01000038">
    <property type="protein sequence ID" value="OXA39520.1"/>
    <property type="molecule type" value="Genomic_DNA"/>
</dbReference>
<sequence>MYPFQVDSTTESRIELEGCHEFHIEIRPCSRPVGNFPRNCQCRVATWQRFRKRDPDYRDGCGSNRCPAKWVFLVSKSMRKILLLSKTSLFLPSAQQLVCLLLKFNRTIYQKISRMYFA</sequence>
<keyword evidence="2" id="KW-1185">Reference proteome</keyword>
<reference evidence="1 2" key="1">
    <citation type="submission" date="2015-12" db="EMBL/GenBank/DDBJ databases">
        <title>The genome of Folsomia candida.</title>
        <authorList>
            <person name="Faddeeva A."/>
            <person name="Derks M.F."/>
            <person name="Anvar Y."/>
            <person name="Smit S."/>
            <person name="Van Straalen N."/>
            <person name="Roelofs D."/>
        </authorList>
    </citation>
    <scope>NUCLEOTIDE SEQUENCE [LARGE SCALE GENOMIC DNA]</scope>
    <source>
        <strain evidence="1 2">VU population</strain>
        <tissue evidence="1">Whole body</tissue>
    </source>
</reference>
<evidence type="ECO:0000313" key="2">
    <source>
        <dbReference type="Proteomes" id="UP000198287"/>
    </source>
</evidence>